<dbReference type="Proteomes" id="UP000006039">
    <property type="component" value="Unassembled WGS sequence"/>
</dbReference>
<dbReference type="VEuPathDB" id="FungiDB:GGTG_09031"/>
<evidence type="ECO:0000313" key="7">
    <source>
        <dbReference type="Proteomes" id="UP000006039"/>
    </source>
</evidence>
<evidence type="ECO:0000313" key="5">
    <source>
        <dbReference type="EMBL" id="EJT72164.1"/>
    </source>
</evidence>
<dbReference type="PRINTS" id="PR00320">
    <property type="entry name" value="GPROTEINBRPT"/>
</dbReference>
<feature type="repeat" description="WD" evidence="3">
    <location>
        <begin position="1261"/>
        <end position="1302"/>
    </location>
</feature>
<reference evidence="5" key="3">
    <citation type="submission" date="2010-09" db="EMBL/GenBank/DDBJ databases">
        <title>Annotation of Gaeumannomyces graminis var. tritici R3-111a-1.</title>
        <authorList>
            <consortium name="The Broad Institute Genome Sequencing Platform"/>
            <person name="Ma L.-J."/>
            <person name="Dead R."/>
            <person name="Young S.K."/>
            <person name="Zeng Q."/>
            <person name="Gargeya S."/>
            <person name="Fitzgerald M."/>
            <person name="Haas B."/>
            <person name="Abouelleil A."/>
            <person name="Alvarado L."/>
            <person name="Arachchi H.M."/>
            <person name="Berlin A."/>
            <person name="Brown A."/>
            <person name="Chapman S.B."/>
            <person name="Chen Z."/>
            <person name="Dunbar C."/>
            <person name="Freedman E."/>
            <person name="Gearin G."/>
            <person name="Gellesch M."/>
            <person name="Goldberg J."/>
            <person name="Griggs A."/>
            <person name="Gujja S."/>
            <person name="Heiman D."/>
            <person name="Howarth C."/>
            <person name="Larson L."/>
            <person name="Lui A."/>
            <person name="MacDonald P.J.P."/>
            <person name="Mehta T."/>
            <person name="Montmayeur A."/>
            <person name="Murphy C."/>
            <person name="Neiman D."/>
            <person name="Pearson M."/>
            <person name="Priest M."/>
            <person name="Roberts A."/>
            <person name="Saif S."/>
            <person name="Shea T."/>
            <person name="Shenoy N."/>
            <person name="Sisk P."/>
            <person name="Stolte C."/>
            <person name="Sykes S."/>
            <person name="Yandava C."/>
            <person name="Wortman J."/>
            <person name="Nusbaum C."/>
            <person name="Birren B."/>
        </authorList>
    </citation>
    <scope>NUCLEOTIDE SEQUENCE</scope>
    <source>
        <strain evidence="5">R3-111a-1</strain>
    </source>
</reference>
<feature type="repeat" description="WD" evidence="3">
    <location>
        <begin position="1031"/>
        <end position="1072"/>
    </location>
</feature>
<feature type="repeat" description="WD" evidence="3">
    <location>
        <begin position="1303"/>
        <end position="1344"/>
    </location>
</feature>
<dbReference type="Pfam" id="PF00400">
    <property type="entry name" value="WD40"/>
    <property type="match status" value="13"/>
</dbReference>
<dbReference type="PROSITE" id="PS50082">
    <property type="entry name" value="WD_REPEATS_2"/>
    <property type="match status" value="13"/>
</dbReference>
<gene>
    <name evidence="6" type="primary">20349489</name>
    <name evidence="5" type="ORF">GGTG_09031</name>
</gene>
<dbReference type="InterPro" id="IPR007111">
    <property type="entry name" value="NACHT_NTPase"/>
</dbReference>
<feature type="repeat" description="WD" evidence="3">
    <location>
        <begin position="1345"/>
        <end position="1386"/>
    </location>
</feature>
<keyword evidence="2" id="KW-0677">Repeat</keyword>
<dbReference type="PROSITE" id="PS50294">
    <property type="entry name" value="WD_REPEATS_REGION"/>
    <property type="match status" value="11"/>
</dbReference>
<dbReference type="eggNOG" id="KOG4155">
    <property type="taxonomic scope" value="Eukaryota"/>
</dbReference>
<feature type="repeat" description="WD" evidence="3">
    <location>
        <begin position="1398"/>
        <end position="1428"/>
    </location>
</feature>
<dbReference type="CDD" id="cd00200">
    <property type="entry name" value="WD40"/>
    <property type="match status" value="2"/>
</dbReference>
<evidence type="ECO:0000256" key="2">
    <source>
        <dbReference type="ARBA" id="ARBA00022737"/>
    </source>
</evidence>
<reference evidence="5" key="2">
    <citation type="submission" date="2010-07" db="EMBL/GenBank/DDBJ databases">
        <authorList>
            <consortium name="The Broad Institute Genome Sequencing Platform"/>
            <consortium name="Broad Institute Genome Sequencing Center for Infectious Disease"/>
            <person name="Ma L.-J."/>
            <person name="Dead R."/>
            <person name="Young S."/>
            <person name="Zeng Q."/>
            <person name="Koehrsen M."/>
            <person name="Alvarado L."/>
            <person name="Berlin A."/>
            <person name="Chapman S.B."/>
            <person name="Chen Z."/>
            <person name="Freedman E."/>
            <person name="Gellesch M."/>
            <person name="Goldberg J."/>
            <person name="Griggs A."/>
            <person name="Gujja S."/>
            <person name="Heilman E.R."/>
            <person name="Heiman D."/>
            <person name="Hepburn T."/>
            <person name="Howarth C."/>
            <person name="Jen D."/>
            <person name="Larson L."/>
            <person name="Mehta T."/>
            <person name="Neiman D."/>
            <person name="Pearson M."/>
            <person name="Roberts A."/>
            <person name="Saif S."/>
            <person name="Shea T."/>
            <person name="Shenoy N."/>
            <person name="Sisk P."/>
            <person name="Stolte C."/>
            <person name="Sykes S."/>
            <person name="Walk T."/>
            <person name="White J."/>
            <person name="Yandava C."/>
            <person name="Haas B."/>
            <person name="Nusbaum C."/>
            <person name="Birren B."/>
        </authorList>
    </citation>
    <scope>NUCLEOTIDE SEQUENCE</scope>
    <source>
        <strain evidence="5">R3-111a-1</strain>
    </source>
</reference>
<dbReference type="Pfam" id="PF24883">
    <property type="entry name" value="NPHP3_N"/>
    <property type="match status" value="1"/>
</dbReference>
<organism evidence="5">
    <name type="scientific">Gaeumannomyces tritici (strain R3-111a-1)</name>
    <name type="common">Wheat and barley take-all root rot fungus</name>
    <name type="synonym">Gaeumannomyces graminis var. tritici</name>
    <dbReference type="NCBI Taxonomy" id="644352"/>
    <lineage>
        <taxon>Eukaryota</taxon>
        <taxon>Fungi</taxon>
        <taxon>Dikarya</taxon>
        <taxon>Ascomycota</taxon>
        <taxon>Pezizomycotina</taxon>
        <taxon>Sordariomycetes</taxon>
        <taxon>Sordariomycetidae</taxon>
        <taxon>Magnaporthales</taxon>
        <taxon>Magnaporthaceae</taxon>
        <taxon>Gaeumannomyces</taxon>
    </lineage>
</organism>
<dbReference type="EMBL" id="GL385399">
    <property type="protein sequence ID" value="EJT72164.1"/>
    <property type="molecule type" value="Genomic_DNA"/>
</dbReference>
<dbReference type="PANTHER" id="PTHR19879:SF9">
    <property type="entry name" value="TRANSCRIPTION INITIATION FACTOR TFIID SUBUNIT 5"/>
    <property type="match status" value="1"/>
</dbReference>
<reference evidence="6" key="4">
    <citation type="journal article" date="2015" name="G3 (Bethesda)">
        <title>Genome sequences of three phytopathogenic species of the Magnaporthaceae family of fungi.</title>
        <authorList>
            <person name="Okagaki L.H."/>
            <person name="Nunes C.C."/>
            <person name="Sailsbery J."/>
            <person name="Clay B."/>
            <person name="Brown D."/>
            <person name="John T."/>
            <person name="Oh Y."/>
            <person name="Young N."/>
            <person name="Fitzgerald M."/>
            <person name="Haas B.J."/>
            <person name="Zeng Q."/>
            <person name="Young S."/>
            <person name="Adiconis X."/>
            <person name="Fan L."/>
            <person name="Levin J.Z."/>
            <person name="Mitchell T.K."/>
            <person name="Okubara P.A."/>
            <person name="Farman M.L."/>
            <person name="Kohn L.M."/>
            <person name="Birren B."/>
            <person name="Ma L.-J."/>
            <person name="Dean R.A."/>
        </authorList>
    </citation>
    <scope>NUCLEOTIDE SEQUENCE</scope>
    <source>
        <strain evidence="6">R3-111a-1</strain>
    </source>
</reference>
<protein>
    <recommendedName>
        <fullName evidence="4">NACHT domain-containing protein</fullName>
    </recommendedName>
</protein>
<feature type="repeat" description="WD" evidence="3">
    <location>
        <begin position="1073"/>
        <end position="1108"/>
    </location>
</feature>
<evidence type="ECO:0000259" key="4">
    <source>
        <dbReference type="PROSITE" id="PS50837"/>
    </source>
</evidence>
<sequence>MRLLHRKARGEYELTREFIGDDRPPEYAILSHTWLANNEDEVIFTDLQVPNAAKSKPGFSKIQFCGEQAAKDGLEYFWCYAFLTDVFVGDGARTRAGRKGSPPPWEAEFRRSRWFTRGWTLQELLAPASVGFFSVEGIQFGDKKSLEHTIHEITRIPHHTLKGHPLGDFTVSDRLSWTENRQTKRPEDKAYCLLGIFDVSMSLRYGEGHNAFLRLQKKLNKIGPRLDPALESLPVATDAPFNSKKNESEPLCLPTTRTDLLHGIQQWADDRTDDRCIYWLSGMAGTGKSTVARTIANIYHDQGELGASFFFSKGGGEVGNADRLFTTLARQLAASAASARRYISEAVSQQPDIAQRSLRYQWETLIRGPLSKLSSYPAPRKIVMVIDALDECGSDTSIEVVLNILATARLLESVRLRILITSRPEISVRSAFSKRPVTERQVFVLHEISKTLIDRDLTQFFKSRFSNIREGRDYGDDWPGMETIERLVECSCGLFIWASTACRFIEGGKRLAARRIEKLINEHRSGKAGPEEQLDQIYTTVLQNAIAQDSSPTEKDEVCLVLKRVLGSIVVLLSPLSIDSLGRLIELPPGETFKDVLADLHTIFHIPSSTSQTLRLHHPTFRDFLLDNQRCGDPSFWVNGREAHSILADSCIDIMSEMLKRDICGLESPGTLAKDVDPDIVKQHIPPVLEYACLYWVQHVQMSGQRLCDNDRVDCFFREYFLCWVEAISLLGKTAGMTATVRLYNSLLVPECNKRQSLFVGDARRLLFTFLNVIKQAPLQIYCAAIAFLQPNELREHLLNQLHPWVRGARVAAADVPATKDESNYVNDLAFTTDGRYIASGSMGSETRLWTVATKAVACKFEGPSDKISSVAISRDGRTIAAGSDDFTVAVWDFRTRELRHMLKTHKRWVNSVAFSPDNKLLMSASMDETIALWDPESGRNLCQFSNQAGCVNSATFSPDGASIVAGSVDQMVRVWDVSGGSGELRAILDGHSGAVNSVRFSSGGKHILSGSDDLTVRVWNVARWSEILMMRGHTKKIMAVTFSPDDRLIVSGGDDKTIRVWDAATGAPLHTLRGHTSGVNAVLFSPNRQALASGCFNDEVWLWDVDSWKPQGQLEDFQDLDDDDNGFLMIEQFHDRAPSPVIELAGFTILESTSDIALPSTMIKMQDSAILAKGEFKGHSEAVTCAVFSPDGGFLATASHDGTVKLWLVEELSEHWSLTGHSAAIEHLTFSPDGLLIASASSDKTIRLWSAHSRSAHHTLEGHTDEVQLTVFSPDNRMLASLAADNSIRLWSPDTGAALATLERHRLPVGDMAFSRDSRTLASCSADANVIIWNARTAEPVALLAGHTGPVNSVAFSPDGTQLVSSSEDASTRVWDVARHETREVLGMGGHAMTCSAFSPDGQVVAYCAVDGRIKFWDAKTGSEEVMDAGIVVRTVSFSSCGRYLETDRGALAVPGRSASSSASSLANYFHRLPLFVSHDWVQREREKAVWLPEEYHARCVANFGELVVLGHESGAISFLRVH</sequence>
<dbReference type="EnsemblFungi" id="EJT72164">
    <property type="protein sequence ID" value="EJT72164"/>
    <property type="gene ID" value="GGTG_09031"/>
</dbReference>
<dbReference type="GeneID" id="20349489"/>
<dbReference type="SUPFAM" id="SSF50978">
    <property type="entry name" value="WD40 repeat-like"/>
    <property type="match status" value="2"/>
</dbReference>
<accession>J3P690</accession>
<feature type="repeat" description="WD" evidence="3">
    <location>
        <begin position="819"/>
        <end position="854"/>
    </location>
</feature>
<evidence type="ECO:0000313" key="6">
    <source>
        <dbReference type="EnsemblFungi" id="EJT72164"/>
    </source>
</evidence>
<dbReference type="SMART" id="SM00320">
    <property type="entry name" value="WD40"/>
    <property type="match status" value="13"/>
</dbReference>
<dbReference type="Gene3D" id="2.130.10.10">
    <property type="entry name" value="YVTN repeat-like/Quinoprotein amine dehydrogenase"/>
    <property type="match status" value="4"/>
</dbReference>
<feature type="repeat" description="WD" evidence="3">
    <location>
        <begin position="989"/>
        <end position="1022"/>
    </location>
</feature>
<dbReference type="SUPFAM" id="SSF52540">
    <property type="entry name" value="P-loop containing nucleoside triphosphate hydrolases"/>
    <property type="match status" value="1"/>
</dbReference>
<keyword evidence="1 3" id="KW-0853">WD repeat</keyword>
<keyword evidence="7" id="KW-1185">Reference proteome</keyword>
<reference evidence="7" key="1">
    <citation type="submission" date="2010-07" db="EMBL/GenBank/DDBJ databases">
        <title>The genome sequence of Gaeumannomyces graminis var. tritici strain R3-111a-1.</title>
        <authorList>
            <consortium name="The Broad Institute Genome Sequencing Platform"/>
            <person name="Ma L.-J."/>
            <person name="Dead R."/>
            <person name="Young S."/>
            <person name="Zeng Q."/>
            <person name="Koehrsen M."/>
            <person name="Alvarado L."/>
            <person name="Berlin A."/>
            <person name="Chapman S.B."/>
            <person name="Chen Z."/>
            <person name="Freedman E."/>
            <person name="Gellesch M."/>
            <person name="Goldberg J."/>
            <person name="Griggs A."/>
            <person name="Gujja S."/>
            <person name="Heilman E.R."/>
            <person name="Heiman D."/>
            <person name="Hepburn T."/>
            <person name="Howarth C."/>
            <person name="Jen D."/>
            <person name="Larson L."/>
            <person name="Mehta T."/>
            <person name="Neiman D."/>
            <person name="Pearson M."/>
            <person name="Roberts A."/>
            <person name="Saif S."/>
            <person name="Shea T."/>
            <person name="Shenoy N."/>
            <person name="Sisk P."/>
            <person name="Stolte C."/>
            <person name="Sykes S."/>
            <person name="Walk T."/>
            <person name="White J."/>
            <person name="Yandava C."/>
            <person name="Haas B."/>
            <person name="Nusbaum C."/>
            <person name="Birren B."/>
        </authorList>
    </citation>
    <scope>NUCLEOTIDE SEQUENCE [LARGE SCALE GENOMIC DNA]</scope>
    <source>
        <strain evidence="7">R3-111a-1</strain>
    </source>
</reference>
<dbReference type="PANTHER" id="PTHR19879">
    <property type="entry name" value="TRANSCRIPTION INITIATION FACTOR TFIID"/>
    <property type="match status" value="1"/>
</dbReference>
<feature type="repeat" description="WD" evidence="3">
    <location>
        <begin position="945"/>
        <end position="986"/>
    </location>
</feature>
<proteinExistence type="predicted"/>
<dbReference type="RefSeq" id="XP_009225138.1">
    <property type="nucleotide sequence ID" value="XM_009226874.1"/>
</dbReference>
<feature type="repeat" description="WD" evidence="3">
    <location>
        <begin position="861"/>
        <end position="902"/>
    </location>
</feature>
<dbReference type="InterPro" id="IPR020472">
    <property type="entry name" value="WD40_PAC1"/>
</dbReference>
<feature type="repeat" description="WD" evidence="3">
    <location>
        <begin position="1219"/>
        <end position="1260"/>
    </location>
</feature>
<feature type="repeat" description="WD" evidence="3">
    <location>
        <begin position="903"/>
        <end position="944"/>
    </location>
</feature>
<dbReference type="PROSITE" id="PS50837">
    <property type="entry name" value="NACHT"/>
    <property type="match status" value="1"/>
</dbReference>
<name>J3P690_GAET3</name>
<dbReference type="InterPro" id="IPR036322">
    <property type="entry name" value="WD40_repeat_dom_sf"/>
</dbReference>
<evidence type="ECO:0000256" key="1">
    <source>
        <dbReference type="ARBA" id="ARBA00022574"/>
    </source>
</evidence>
<reference evidence="6" key="5">
    <citation type="submission" date="2018-04" db="UniProtKB">
        <authorList>
            <consortium name="EnsemblFungi"/>
        </authorList>
    </citation>
    <scope>IDENTIFICATION</scope>
    <source>
        <strain evidence="6">R3-111a-1</strain>
    </source>
</reference>
<dbReference type="PROSITE" id="PS00678">
    <property type="entry name" value="WD_REPEATS_1"/>
    <property type="match status" value="7"/>
</dbReference>
<feature type="repeat" description="WD" evidence="3">
    <location>
        <begin position="1177"/>
        <end position="1208"/>
    </location>
</feature>
<dbReference type="InterPro" id="IPR019775">
    <property type="entry name" value="WD40_repeat_CS"/>
</dbReference>
<dbReference type="HOGENOM" id="CLU_000288_6_16_1"/>
<dbReference type="InterPro" id="IPR056884">
    <property type="entry name" value="NPHP3-like_N"/>
</dbReference>
<evidence type="ECO:0000256" key="3">
    <source>
        <dbReference type="PROSITE-ProRule" id="PRU00221"/>
    </source>
</evidence>
<dbReference type="InterPro" id="IPR027417">
    <property type="entry name" value="P-loop_NTPase"/>
</dbReference>
<dbReference type="InterPro" id="IPR001680">
    <property type="entry name" value="WD40_rpt"/>
</dbReference>
<dbReference type="STRING" id="644352.J3P690"/>
<dbReference type="InterPro" id="IPR015943">
    <property type="entry name" value="WD40/YVTN_repeat-like_dom_sf"/>
</dbReference>
<dbReference type="Gene3D" id="3.40.50.300">
    <property type="entry name" value="P-loop containing nucleotide triphosphate hydrolases"/>
    <property type="match status" value="1"/>
</dbReference>
<dbReference type="OrthoDB" id="538223at2759"/>
<feature type="domain" description="NACHT" evidence="4">
    <location>
        <begin position="276"/>
        <end position="424"/>
    </location>
</feature>